<keyword evidence="9" id="KW-0406">Ion transport</keyword>
<dbReference type="GO" id="GO:0050897">
    <property type="term" value="F:cobalt ion binding"/>
    <property type="evidence" value="ECO:0007669"/>
    <property type="project" value="TreeGrafter"/>
</dbReference>
<keyword evidence="10 11" id="KW-0472">Membrane</keyword>
<dbReference type="Pfam" id="PF01544">
    <property type="entry name" value="CorA"/>
    <property type="match status" value="1"/>
</dbReference>
<reference evidence="12 13" key="1">
    <citation type="submission" date="2022-12" db="EMBL/GenBank/DDBJ databases">
        <title>Coexistence and Characterization of a Novel Tigecycline Resistance gene tet(X) variant and blaNDM-1 in a Pseudomonas caeni Isolate of Chicken Origin.</title>
        <authorList>
            <person name="Lu X."/>
            <person name="Zhang L."/>
            <person name="Li R."/>
            <person name="Wang Z."/>
        </authorList>
    </citation>
    <scope>NUCLEOTIDE SEQUENCE [LARGE SCALE GENOMIC DNA]</scope>
    <source>
        <strain evidence="12 13">CE14</strain>
    </source>
</reference>
<organism evidence="12 13">
    <name type="scientific">Denitrificimonas caeni</name>
    <dbReference type="NCBI Taxonomy" id="521720"/>
    <lineage>
        <taxon>Bacteria</taxon>
        <taxon>Pseudomonadati</taxon>
        <taxon>Pseudomonadota</taxon>
        <taxon>Gammaproteobacteria</taxon>
        <taxon>Pseudomonadales</taxon>
        <taxon>Pseudomonadaceae</taxon>
        <taxon>Denitrificimonas</taxon>
    </lineage>
</organism>
<dbReference type="KEGG" id="dce:O6P33_07160"/>
<protein>
    <submittedName>
        <fullName evidence="12">Zinc transporter ZntB</fullName>
    </submittedName>
</protein>
<dbReference type="GO" id="GO:0005886">
    <property type="term" value="C:plasma membrane"/>
    <property type="evidence" value="ECO:0007669"/>
    <property type="project" value="UniProtKB-SubCell"/>
</dbReference>
<dbReference type="Gene3D" id="3.30.460.20">
    <property type="entry name" value="CorA soluble domain-like"/>
    <property type="match status" value="1"/>
</dbReference>
<dbReference type="EMBL" id="CP114976">
    <property type="protein sequence ID" value="WBE24169.1"/>
    <property type="molecule type" value="Genomic_DNA"/>
</dbReference>
<dbReference type="AlphaFoldDB" id="A0AAE9VLF4"/>
<evidence type="ECO:0000313" key="12">
    <source>
        <dbReference type="EMBL" id="WBE24169.1"/>
    </source>
</evidence>
<evidence type="ECO:0000256" key="10">
    <source>
        <dbReference type="ARBA" id="ARBA00023136"/>
    </source>
</evidence>
<dbReference type="InterPro" id="IPR045861">
    <property type="entry name" value="CorA_cytoplasmic_dom"/>
</dbReference>
<dbReference type="PANTHER" id="PTHR46494">
    <property type="entry name" value="CORA FAMILY METAL ION TRANSPORTER (EUROFUNG)"/>
    <property type="match status" value="1"/>
</dbReference>
<accession>A0AAE9VLF4</accession>
<dbReference type="GO" id="GO:0000287">
    <property type="term" value="F:magnesium ion binding"/>
    <property type="evidence" value="ECO:0007669"/>
    <property type="project" value="TreeGrafter"/>
</dbReference>
<dbReference type="SUPFAM" id="SSF144083">
    <property type="entry name" value="Magnesium transport protein CorA, transmembrane region"/>
    <property type="match status" value="1"/>
</dbReference>
<name>A0AAE9VLF4_9GAMM</name>
<dbReference type="Proteomes" id="UP001212189">
    <property type="component" value="Chromosome"/>
</dbReference>
<dbReference type="GO" id="GO:0015095">
    <property type="term" value="F:magnesium ion transmembrane transporter activity"/>
    <property type="evidence" value="ECO:0007669"/>
    <property type="project" value="TreeGrafter"/>
</dbReference>
<evidence type="ECO:0000256" key="5">
    <source>
        <dbReference type="ARBA" id="ARBA00022519"/>
    </source>
</evidence>
<evidence type="ECO:0000256" key="3">
    <source>
        <dbReference type="ARBA" id="ARBA00022448"/>
    </source>
</evidence>
<dbReference type="PANTHER" id="PTHR46494:SF3">
    <property type="entry name" value="ZINC TRANSPORT PROTEIN ZNTB"/>
    <property type="match status" value="1"/>
</dbReference>
<dbReference type="Gene3D" id="1.20.58.340">
    <property type="entry name" value="Magnesium transport protein CorA, transmembrane region"/>
    <property type="match status" value="2"/>
</dbReference>
<feature type="transmembrane region" description="Helical" evidence="11">
    <location>
        <begin position="271"/>
        <end position="293"/>
    </location>
</feature>
<sequence>MQHSDRISHGLLHAYLLDGKGSATALSFAQLATLQLSAEQSLWLHWERNNNSAEQWLRENSGLNEFACDLLLEESTRPRLLRLADQGLLLFLRAINLNTDAEPEDMISLRIFANAQTVYSLRQRPIHVIDELVKAFAKGFGPRSSSELLLFLAQGLTDQLENSVSQLADTVDQEEASTDNNERYAPALMPLLNARRRAANLRRFLAPQRDVFAMLTLSTEPWFKADDALYWNELSNRLILHLEELELTRERIGLVLETEHRRRNERMSHTMYILAVITGFFLPMTFVTGLFGINVGGIPGSEHPHGFLIACFALVTLAVSQWLFFRWLRWV</sequence>
<keyword evidence="6 11" id="KW-0812">Transmembrane</keyword>
<evidence type="ECO:0000313" key="13">
    <source>
        <dbReference type="Proteomes" id="UP001212189"/>
    </source>
</evidence>
<feature type="transmembrane region" description="Helical" evidence="11">
    <location>
        <begin position="305"/>
        <end position="325"/>
    </location>
</feature>
<gene>
    <name evidence="12" type="ORF">O6P33_07160</name>
</gene>
<comment type="similarity">
    <text evidence="2">Belongs to the CorA metal ion transporter (MIT) (TC 1.A.35) family.</text>
</comment>
<evidence type="ECO:0000256" key="6">
    <source>
        <dbReference type="ARBA" id="ARBA00022692"/>
    </source>
</evidence>
<evidence type="ECO:0000256" key="11">
    <source>
        <dbReference type="SAM" id="Phobius"/>
    </source>
</evidence>
<evidence type="ECO:0000256" key="2">
    <source>
        <dbReference type="ARBA" id="ARBA00009765"/>
    </source>
</evidence>
<comment type="subcellular location">
    <subcellularLocation>
        <location evidence="1">Cell membrane</location>
        <topology evidence="1">Multi-pass membrane protein</topology>
    </subcellularLocation>
</comment>
<keyword evidence="8 11" id="KW-1133">Transmembrane helix</keyword>
<dbReference type="GO" id="GO:0015087">
    <property type="term" value="F:cobalt ion transmembrane transporter activity"/>
    <property type="evidence" value="ECO:0007669"/>
    <property type="project" value="TreeGrafter"/>
</dbReference>
<dbReference type="InterPro" id="IPR045863">
    <property type="entry name" value="CorA_TM1_TM2"/>
</dbReference>
<keyword evidence="13" id="KW-1185">Reference proteome</keyword>
<keyword evidence="3" id="KW-0813">Transport</keyword>
<keyword evidence="7" id="KW-0862">Zinc</keyword>
<keyword evidence="4" id="KW-1003">Cell membrane</keyword>
<evidence type="ECO:0000256" key="1">
    <source>
        <dbReference type="ARBA" id="ARBA00004651"/>
    </source>
</evidence>
<dbReference type="RefSeq" id="WP_269817110.1">
    <property type="nucleotide sequence ID" value="NZ_CP114976.1"/>
</dbReference>
<evidence type="ECO:0000256" key="9">
    <source>
        <dbReference type="ARBA" id="ARBA00023065"/>
    </source>
</evidence>
<evidence type="ECO:0000256" key="4">
    <source>
        <dbReference type="ARBA" id="ARBA00022475"/>
    </source>
</evidence>
<dbReference type="SUPFAM" id="SSF143865">
    <property type="entry name" value="CorA soluble domain-like"/>
    <property type="match status" value="1"/>
</dbReference>
<evidence type="ECO:0000256" key="8">
    <source>
        <dbReference type="ARBA" id="ARBA00022989"/>
    </source>
</evidence>
<keyword evidence="5" id="KW-0997">Cell inner membrane</keyword>
<proteinExistence type="inferred from homology"/>
<dbReference type="InterPro" id="IPR002523">
    <property type="entry name" value="MgTranspt_CorA/ZnTranspt_ZntB"/>
</dbReference>
<evidence type="ECO:0000256" key="7">
    <source>
        <dbReference type="ARBA" id="ARBA00022833"/>
    </source>
</evidence>